<name>A0ABC8UJL1_9AQUA</name>
<keyword evidence="3" id="KW-1185">Reference proteome</keyword>
<keyword evidence="1" id="KW-0378">Hydrolase</keyword>
<protein>
    <recommendedName>
        <fullName evidence="1">Protein phosphatase</fullName>
        <ecNumber evidence="1">3.1.3.16</ecNumber>
    </recommendedName>
</protein>
<comment type="similarity">
    <text evidence="1">Belongs to the PP2C family.</text>
</comment>
<keyword evidence="1" id="KW-0904">Protein phosphatase</keyword>
<dbReference type="GO" id="GO:0046872">
    <property type="term" value="F:metal ion binding"/>
    <property type="evidence" value="ECO:0007669"/>
    <property type="project" value="UniProtKB-UniRule"/>
</dbReference>
<reference evidence="2 3" key="1">
    <citation type="submission" date="2024-02" db="EMBL/GenBank/DDBJ databases">
        <authorList>
            <person name="Vignale AGUSTIN F."/>
            <person name="Sosa J E."/>
            <person name="Modenutti C."/>
        </authorList>
    </citation>
    <scope>NUCLEOTIDE SEQUENCE [LARGE SCALE GENOMIC DNA]</scope>
</reference>
<comment type="catalytic activity">
    <reaction evidence="1">
        <text>O-phospho-L-threonyl-[protein] + H2O = L-threonyl-[protein] + phosphate</text>
        <dbReference type="Rhea" id="RHEA:47004"/>
        <dbReference type="Rhea" id="RHEA-COMP:11060"/>
        <dbReference type="Rhea" id="RHEA-COMP:11605"/>
        <dbReference type="ChEBI" id="CHEBI:15377"/>
        <dbReference type="ChEBI" id="CHEBI:30013"/>
        <dbReference type="ChEBI" id="CHEBI:43474"/>
        <dbReference type="ChEBI" id="CHEBI:61977"/>
        <dbReference type="EC" id="3.1.3.16"/>
    </reaction>
</comment>
<sequence length="267" mass="29577">MIDTDIYFPKDNKLKPLGEDAHFICAEEQINGVADGVDGRFVLIRKGKIIYQSPVHQVQHRFNSSYQVGNTTDSPSSAEELEVLVEAGHPIVPKTDGLFDNVHAAKIEHIEDLCLREGDMPELLAWTMAKVARLKSLDKCTSSSFAMAAHDAGVEHRGGKYDDIAMVVAYILSADCSLHSKDSLGEIDNNEVGDDASSDPKEASVTAYKMSNWRNEKKATSKRMNTGISWRNGYFLGESSRKWKKCGNSTQKVHGKLQLKQNLFNTG</sequence>
<comment type="catalytic activity">
    <reaction evidence="1">
        <text>O-phospho-L-seryl-[protein] + H2O = L-seryl-[protein] + phosphate</text>
        <dbReference type="Rhea" id="RHEA:20629"/>
        <dbReference type="Rhea" id="RHEA-COMP:9863"/>
        <dbReference type="Rhea" id="RHEA-COMP:11604"/>
        <dbReference type="ChEBI" id="CHEBI:15377"/>
        <dbReference type="ChEBI" id="CHEBI:29999"/>
        <dbReference type="ChEBI" id="CHEBI:43474"/>
        <dbReference type="ChEBI" id="CHEBI:83421"/>
        <dbReference type="EC" id="3.1.3.16"/>
    </reaction>
</comment>
<dbReference type="AlphaFoldDB" id="A0ABC8UJL1"/>
<dbReference type="Proteomes" id="UP001642360">
    <property type="component" value="Unassembled WGS sequence"/>
</dbReference>
<gene>
    <name evidence="2" type="ORF">ILEXP_LOCUS51162</name>
</gene>
<keyword evidence="1" id="KW-0460">Magnesium</keyword>
<comment type="cofactor">
    <cofactor evidence="1">
        <name>Mg(2+)</name>
        <dbReference type="ChEBI" id="CHEBI:18420"/>
    </cofactor>
</comment>
<comment type="caution">
    <text evidence="2">The sequence shown here is derived from an EMBL/GenBank/DDBJ whole genome shotgun (WGS) entry which is preliminary data.</text>
</comment>
<dbReference type="InterPro" id="IPR036457">
    <property type="entry name" value="PPM-type-like_dom_sf"/>
</dbReference>
<dbReference type="SUPFAM" id="SSF81606">
    <property type="entry name" value="PP2C-like"/>
    <property type="match status" value="1"/>
</dbReference>
<accession>A0ABC8UJL1</accession>
<comment type="cofactor">
    <cofactor evidence="1">
        <name>Mn(2+)</name>
        <dbReference type="ChEBI" id="CHEBI:29035"/>
    </cofactor>
</comment>
<evidence type="ECO:0000256" key="1">
    <source>
        <dbReference type="RuleBase" id="RU366020"/>
    </source>
</evidence>
<evidence type="ECO:0000313" key="2">
    <source>
        <dbReference type="EMBL" id="CAK9181122.1"/>
    </source>
</evidence>
<dbReference type="PANTHER" id="PTHR12320">
    <property type="entry name" value="PROTEIN PHOSPHATASE 2C"/>
    <property type="match status" value="1"/>
</dbReference>
<dbReference type="EC" id="3.1.3.16" evidence="1"/>
<evidence type="ECO:0000313" key="3">
    <source>
        <dbReference type="Proteomes" id="UP001642360"/>
    </source>
</evidence>
<keyword evidence="1" id="KW-0464">Manganese</keyword>
<proteinExistence type="inferred from homology"/>
<dbReference type="GO" id="GO:0004722">
    <property type="term" value="F:protein serine/threonine phosphatase activity"/>
    <property type="evidence" value="ECO:0007669"/>
    <property type="project" value="UniProtKB-EC"/>
</dbReference>
<dbReference type="InterPro" id="IPR039123">
    <property type="entry name" value="PPTC7"/>
</dbReference>
<keyword evidence="1" id="KW-0479">Metal-binding</keyword>
<organism evidence="2 3">
    <name type="scientific">Ilex paraguariensis</name>
    <name type="common">yerba mate</name>
    <dbReference type="NCBI Taxonomy" id="185542"/>
    <lineage>
        <taxon>Eukaryota</taxon>
        <taxon>Viridiplantae</taxon>
        <taxon>Streptophyta</taxon>
        <taxon>Embryophyta</taxon>
        <taxon>Tracheophyta</taxon>
        <taxon>Spermatophyta</taxon>
        <taxon>Magnoliopsida</taxon>
        <taxon>eudicotyledons</taxon>
        <taxon>Gunneridae</taxon>
        <taxon>Pentapetalae</taxon>
        <taxon>asterids</taxon>
        <taxon>campanulids</taxon>
        <taxon>Aquifoliales</taxon>
        <taxon>Aquifoliaceae</taxon>
        <taxon>Ilex</taxon>
    </lineage>
</organism>
<dbReference type="EMBL" id="CAUOFW020007946">
    <property type="protein sequence ID" value="CAK9181122.1"/>
    <property type="molecule type" value="Genomic_DNA"/>
</dbReference>
<dbReference type="PANTHER" id="PTHR12320:SF81">
    <property type="entry name" value="PROTEIN PHOSPHATASE 2C 23-RELATED"/>
    <property type="match status" value="1"/>
</dbReference>